<reference evidence="2 3" key="1">
    <citation type="submission" date="2005-09" db="EMBL/GenBank/DDBJ databases">
        <authorList>
            <person name="Mural R.J."/>
            <person name="Li P.W."/>
            <person name="Adams M.D."/>
            <person name="Amanatides P.G."/>
            <person name="Baden-Tillson H."/>
            <person name="Barnstead M."/>
            <person name="Chin S.H."/>
            <person name="Dew I."/>
            <person name="Evans C.A."/>
            <person name="Ferriera S."/>
            <person name="Flanigan M."/>
            <person name="Fosler C."/>
            <person name="Glodek A."/>
            <person name="Gu Z."/>
            <person name="Holt R.A."/>
            <person name="Jennings D."/>
            <person name="Kraft C.L."/>
            <person name="Lu F."/>
            <person name="Nguyen T."/>
            <person name="Nusskern D.R."/>
            <person name="Pfannkoch C.M."/>
            <person name="Sitter C."/>
            <person name="Sutton G.G."/>
            <person name="Venter J.C."/>
            <person name="Wang Z."/>
            <person name="Woodage T."/>
            <person name="Zheng X.H."/>
            <person name="Zhong F."/>
        </authorList>
    </citation>
    <scope>NUCLEOTIDE SEQUENCE [LARGE SCALE GENOMIC DNA]</scope>
    <source>
        <strain>BN</strain>
        <strain evidence="3">Sprague-Dawley</strain>
    </source>
</reference>
<evidence type="ECO:0000256" key="1">
    <source>
        <dbReference type="SAM" id="Phobius"/>
    </source>
</evidence>
<organism evidence="2 3">
    <name type="scientific">Rattus norvegicus</name>
    <name type="common">Rat</name>
    <dbReference type="NCBI Taxonomy" id="10116"/>
    <lineage>
        <taxon>Eukaryota</taxon>
        <taxon>Metazoa</taxon>
        <taxon>Chordata</taxon>
        <taxon>Craniata</taxon>
        <taxon>Vertebrata</taxon>
        <taxon>Euteleostomi</taxon>
        <taxon>Mammalia</taxon>
        <taxon>Eutheria</taxon>
        <taxon>Euarchontoglires</taxon>
        <taxon>Glires</taxon>
        <taxon>Rodentia</taxon>
        <taxon>Myomorpha</taxon>
        <taxon>Muroidea</taxon>
        <taxon>Muridae</taxon>
        <taxon>Murinae</taxon>
        <taxon>Rattus</taxon>
    </lineage>
</organism>
<feature type="transmembrane region" description="Helical" evidence="1">
    <location>
        <begin position="15"/>
        <end position="36"/>
    </location>
</feature>
<keyword evidence="1" id="KW-1133">Transmembrane helix</keyword>
<name>A6IVU1_RAT</name>
<sequence>MQAPEENLSCTSYCLSSSLIFAFCLELFFLILRLFIMSKFPTTSTRLRLSQVNSAHSNCSLGQSLMHCTHPFLTGLVLYSACYSCLSNQEKGGSEFRCSPEHLSHCHCEFF</sequence>
<evidence type="ECO:0000313" key="2">
    <source>
        <dbReference type="EMBL" id="EDM09133.1"/>
    </source>
</evidence>
<gene>
    <name evidence="2" type="ORF">rCG_43067</name>
</gene>
<keyword evidence="1" id="KW-0472">Membrane</keyword>
<dbReference type="Proteomes" id="UP000234681">
    <property type="component" value="Chromosome 16"/>
</dbReference>
<keyword evidence="1" id="KW-0812">Transmembrane</keyword>
<evidence type="ECO:0000313" key="3">
    <source>
        <dbReference type="Proteomes" id="UP000234681"/>
    </source>
</evidence>
<proteinExistence type="predicted"/>
<protein>
    <submittedName>
        <fullName evidence="2">RCG43067</fullName>
    </submittedName>
</protein>
<dbReference type="AlphaFoldDB" id="A6IVU1"/>
<dbReference type="EMBL" id="CH473970">
    <property type="protein sequence ID" value="EDM09133.1"/>
    <property type="molecule type" value="Genomic_DNA"/>
</dbReference>
<accession>A6IVU1</accession>